<sequence>MRLIVILILFYVGFKIVQGLMQKNRGEKPAVQEPEKEETFQDPVCGVYVTGDDAVIGRHEGKRIHFCSMACLEKYRANVEHTSTTDTQSKPEEHA</sequence>
<evidence type="ECO:0000313" key="2">
    <source>
        <dbReference type="Proteomes" id="UP000663651"/>
    </source>
</evidence>
<keyword evidence="2" id="KW-1185">Reference proteome</keyword>
<gene>
    <name evidence="1" type="ORF">JZM60_08130</name>
</gene>
<dbReference type="Proteomes" id="UP000663651">
    <property type="component" value="Chromosome"/>
</dbReference>
<protein>
    <submittedName>
        <fullName evidence="1">YHS domain-containing protein</fullName>
    </submittedName>
</protein>
<reference evidence="1 2" key="1">
    <citation type="submission" date="2021-03" db="EMBL/GenBank/DDBJ databases">
        <title>Geobacter metallireducens gen. nov. sp. nov., a microorganism capable of coupling the complete oxidation of organic compounds to the reduction of iron and other metals.</title>
        <authorList>
            <person name="Li Y."/>
        </authorList>
    </citation>
    <scope>NUCLEOTIDE SEQUENCE [LARGE SCALE GENOMIC DNA]</scope>
    <source>
        <strain evidence="1 2">Jerry-YX</strain>
    </source>
</reference>
<evidence type="ECO:0000313" key="1">
    <source>
        <dbReference type="EMBL" id="QSV47214.1"/>
    </source>
</evidence>
<accession>A0ABX7Q6Y1</accession>
<organism evidence="1 2">
    <name type="scientific">Geobacter benzoatilyticus</name>
    <dbReference type="NCBI Taxonomy" id="2815309"/>
    <lineage>
        <taxon>Bacteria</taxon>
        <taxon>Pseudomonadati</taxon>
        <taxon>Thermodesulfobacteriota</taxon>
        <taxon>Desulfuromonadia</taxon>
        <taxon>Geobacterales</taxon>
        <taxon>Geobacteraceae</taxon>
        <taxon>Geobacter</taxon>
    </lineage>
</organism>
<proteinExistence type="predicted"/>
<dbReference type="RefSeq" id="WP_207165248.1">
    <property type="nucleotide sequence ID" value="NZ_CP071382.1"/>
</dbReference>
<dbReference type="EMBL" id="CP071382">
    <property type="protein sequence ID" value="QSV47214.1"/>
    <property type="molecule type" value="Genomic_DNA"/>
</dbReference>
<name>A0ABX7Q6Y1_9BACT</name>